<sequence>MTKTSQEGDGARYSLGRRLLFLTILAVLLACALVTMSIYLFDADGSLDLEDFGVFVYKINAMDTTLPRIL</sequence>
<feature type="transmembrane region" description="Helical" evidence="1">
    <location>
        <begin position="20"/>
        <end position="41"/>
    </location>
</feature>
<evidence type="ECO:0000256" key="1">
    <source>
        <dbReference type="SAM" id="Phobius"/>
    </source>
</evidence>
<comment type="caution">
    <text evidence="2">The sequence shown here is derived from an EMBL/GenBank/DDBJ whole genome shotgun (WGS) entry which is preliminary data.</text>
</comment>
<name>A0A316JW74_9HYPH</name>
<evidence type="ECO:0000313" key="2">
    <source>
        <dbReference type="EMBL" id="PWL19390.1"/>
    </source>
</evidence>
<dbReference type="RefSeq" id="WP_109704780.1">
    <property type="nucleotide sequence ID" value="NZ_QGDB01000001.1"/>
</dbReference>
<dbReference type="OrthoDB" id="8452948at2"/>
<gene>
    <name evidence="2" type="ORF">DKP76_02235</name>
</gene>
<evidence type="ECO:0000313" key="3">
    <source>
        <dbReference type="Proteomes" id="UP000245865"/>
    </source>
</evidence>
<dbReference type="PROSITE" id="PS51257">
    <property type="entry name" value="PROKAR_LIPOPROTEIN"/>
    <property type="match status" value="1"/>
</dbReference>
<keyword evidence="1" id="KW-1133">Transmembrane helix</keyword>
<dbReference type="EMBL" id="QGDB01000001">
    <property type="protein sequence ID" value="PWL19390.1"/>
    <property type="molecule type" value="Genomic_DNA"/>
</dbReference>
<organism evidence="2 3">
    <name type="scientific">Falsochrobactrum shanghaiense</name>
    <dbReference type="NCBI Taxonomy" id="2201899"/>
    <lineage>
        <taxon>Bacteria</taxon>
        <taxon>Pseudomonadati</taxon>
        <taxon>Pseudomonadota</taxon>
        <taxon>Alphaproteobacteria</taxon>
        <taxon>Hyphomicrobiales</taxon>
        <taxon>Brucellaceae</taxon>
        <taxon>Falsochrobactrum</taxon>
    </lineage>
</organism>
<keyword evidence="3" id="KW-1185">Reference proteome</keyword>
<reference evidence="2 3" key="1">
    <citation type="submission" date="2018-05" db="EMBL/GenBank/DDBJ databases">
        <title>Comparative genomic sequence analysis between strain HN4 and CCM 8460T (Falsochrobactrum ovis) will provide more evidence to prove that HN4 is a new species of Falsochrobactrum.</title>
        <authorList>
            <person name="Lyu W."/>
            <person name="Sun L."/>
            <person name="Yao L."/>
        </authorList>
    </citation>
    <scope>NUCLEOTIDE SEQUENCE [LARGE SCALE GENOMIC DNA]</scope>
    <source>
        <strain evidence="2 3">HN4</strain>
    </source>
</reference>
<dbReference type="AlphaFoldDB" id="A0A316JW74"/>
<protein>
    <submittedName>
        <fullName evidence="2">Uncharacterized protein</fullName>
    </submittedName>
</protein>
<proteinExistence type="predicted"/>
<accession>A0A316JW74</accession>
<keyword evidence="1" id="KW-0812">Transmembrane</keyword>
<keyword evidence="1" id="KW-0472">Membrane</keyword>
<dbReference type="Proteomes" id="UP000245865">
    <property type="component" value="Unassembled WGS sequence"/>
</dbReference>